<comment type="caution">
    <text evidence="4">The sequence shown here is derived from an EMBL/GenBank/DDBJ whole genome shotgun (WGS) entry which is preliminary data.</text>
</comment>
<proteinExistence type="predicted"/>
<dbReference type="CDD" id="cd09276">
    <property type="entry name" value="Rnase_HI_RT_non_LTR"/>
    <property type="match status" value="1"/>
</dbReference>
<dbReference type="InterPro" id="IPR005135">
    <property type="entry name" value="Endo/exonuclease/phosphatase"/>
</dbReference>
<sequence length="1280" mass="144488">MPQIQTDISIWCRSRGPLPGGNGAGPSASRGSTSATGGSVDSGTRGRQSRATGRTQHPATAIRVVQWNAEGVQRKKPELQAFLRDNNIDIICIQETHLKEDRRFFVRGYDTFRRDRPTGHKGGVLTLVRHNIPAAMTAQTADGDLEYITIKTFLQGEELSITNVYSPPTTKLDLHTIQLPNEKHLIVGDFNGHSPAWGYDSTDARGEDIQDWMTDNQLILINQPDDKPSYYSRAWKKSSTPDLAIATEEVEKRTTRTVNDQLGGSDHLPITLSIADMQTILEYHRKKASWNFKKAKWTKYQLHAESLRNTTFTEDINHNVKELTQTILAAARKSIPRGFRKDYKPYWSQRLACLHQRLSEARESMEQSPSAETTTMHNQLKEDFNKTKTQELQQSWQEITSTIGLDSDTGKLWRLTKILNEDSMATRGPTVLEDSGTFHTGKRAANLLADVFETESTIKVPPQRKKEVAEQLETRLRQQRNAAPPMTSDLTMAELVDAIKRLKCKKAPGKDGVCNEMIKHLGPAARTKLLELLNQSWRSGVFPSAWKEAIIIPILKKDKNRKQKTSYRPISLLSCLGKTLERMINKRLMWHLETNNLITNEQSAFRKNRSTEDQLIYLTQSIENAFQEKKKVIATFIDLSKAFDKVWKEGLLLKLLTAGIAGRMFNWIKSFLCHRTARVKLDSNLSYAVKIREGVPQGGVISPTLFVVFINDITNSLSRHISKALHADDLAMWSAAESTATAKVRMQEALNITSKWATDWCVTVNSLKTVATCFSLSNSKETLQLTINNQAIPQEDTPTYLGIKLDKKLTWNPHIKEAEKRATRRLSIMKKLAGTKWGASSNILRQVYMGHVRPVMEYGAAAWATAAKSNTSRLNKVQNASMRIITGGLKTTPIHALEATTRLPSLDHRREEKVIVQYEKLQRLPSHPAHQHTQQMTKNRLKRSSFNHLAKQLERTQTSFLPRTPEEQEPLQDAEEWNSQLSKVLFVTDMPGVTSKREQQDAVLKNLTLEMMHQDYNASVWTHIYTDGSSDGAIKNGGSGILVHYPDGHTLSRSLPAGELSSNYRAELTALREAVSLVSEHPPSHAVFLTDCRSAVQSLQSPKEQLERDTQRLLCTLSQSTNVAVQWIPAHCGLSGNEEADRLAKTGSHLEQTRPTVSYSEAKTLVKRHYQTTWNAQHSLPSDDQMPNLQRHQQTILFRLRTGHCRLRAHMHRLGLSHTPNCPCETGPQTPEHILQTCPLHQEARTDHWPQGATLQEQLWGTKDSLILTTSFIQATKLEV</sequence>
<name>A0AAN9AS13_9CAEN</name>
<evidence type="ECO:0000259" key="3">
    <source>
        <dbReference type="PROSITE" id="PS50879"/>
    </source>
</evidence>
<reference evidence="4 5" key="1">
    <citation type="submission" date="2024-02" db="EMBL/GenBank/DDBJ databases">
        <title>Chromosome-scale genome assembly of the rough periwinkle Littorina saxatilis.</title>
        <authorList>
            <person name="De Jode A."/>
            <person name="Faria R."/>
            <person name="Formenti G."/>
            <person name="Sims Y."/>
            <person name="Smith T.P."/>
            <person name="Tracey A."/>
            <person name="Wood J.M.D."/>
            <person name="Zagrodzka Z.B."/>
            <person name="Johannesson K."/>
            <person name="Butlin R.K."/>
            <person name="Leder E.H."/>
        </authorList>
    </citation>
    <scope>NUCLEOTIDE SEQUENCE [LARGE SCALE GENOMIC DNA]</scope>
    <source>
        <strain evidence="4">Snail1</strain>
        <tissue evidence="4">Muscle</tissue>
    </source>
</reference>
<feature type="domain" description="RNase H type-1" evidence="3">
    <location>
        <begin position="1018"/>
        <end position="1149"/>
    </location>
</feature>
<dbReference type="AlphaFoldDB" id="A0AAN9AS13"/>
<dbReference type="InterPro" id="IPR036691">
    <property type="entry name" value="Endo/exonu/phosph_ase_sf"/>
</dbReference>
<dbReference type="GO" id="GO:0004523">
    <property type="term" value="F:RNA-DNA hybrid ribonuclease activity"/>
    <property type="evidence" value="ECO:0007669"/>
    <property type="project" value="InterPro"/>
</dbReference>
<dbReference type="EMBL" id="JBAMIC010000022">
    <property type="protein sequence ID" value="KAK7091840.1"/>
    <property type="molecule type" value="Genomic_DNA"/>
</dbReference>
<evidence type="ECO:0000256" key="1">
    <source>
        <dbReference type="SAM" id="MobiDB-lite"/>
    </source>
</evidence>
<feature type="domain" description="Reverse transcriptase" evidence="2">
    <location>
        <begin position="535"/>
        <end position="805"/>
    </location>
</feature>
<dbReference type="GO" id="GO:0006259">
    <property type="term" value="P:DNA metabolic process"/>
    <property type="evidence" value="ECO:0007669"/>
    <property type="project" value="UniProtKB-ARBA"/>
</dbReference>
<dbReference type="SUPFAM" id="SSF56219">
    <property type="entry name" value="DNase I-like"/>
    <property type="match status" value="1"/>
</dbReference>
<feature type="compositionally biased region" description="Polar residues" evidence="1">
    <location>
        <begin position="41"/>
        <end position="58"/>
    </location>
</feature>
<feature type="compositionally biased region" description="Low complexity" evidence="1">
    <location>
        <begin position="25"/>
        <end position="39"/>
    </location>
</feature>
<dbReference type="SUPFAM" id="SSF56672">
    <property type="entry name" value="DNA/RNA polymerases"/>
    <property type="match status" value="1"/>
</dbReference>
<dbReference type="Proteomes" id="UP001374579">
    <property type="component" value="Unassembled WGS sequence"/>
</dbReference>
<dbReference type="PROSITE" id="PS50879">
    <property type="entry name" value="RNASE_H_1"/>
    <property type="match status" value="1"/>
</dbReference>
<dbReference type="Pfam" id="PF00078">
    <property type="entry name" value="RVT_1"/>
    <property type="match status" value="1"/>
</dbReference>
<dbReference type="SUPFAM" id="SSF53098">
    <property type="entry name" value="Ribonuclease H-like"/>
    <property type="match status" value="1"/>
</dbReference>
<dbReference type="PANTHER" id="PTHR36688:SF1">
    <property type="entry name" value="ENDONUCLEASE_EXONUCLEASE_PHOSPHATASE DOMAIN-CONTAINING PROTEIN"/>
    <property type="match status" value="1"/>
</dbReference>
<evidence type="ECO:0000313" key="5">
    <source>
        <dbReference type="Proteomes" id="UP001374579"/>
    </source>
</evidence>
<keyword evidence="5" id="KW-1185">Reference proteome</keyword>
<evidence type="ECO:0000259" key="2">
    <source>
        <dbReference type="PROSITE" id="PS50878"/>
    </source>
</evidence>
<dbReference type="InterPro" id="IPR036397">
    <property type="entry name" value="RNaseH_sf"/>
</dbReference>
<dbReference type="Gene3D" id="3.60.10.10">
    <property type="entry name" value="Endonuclease/exonuclease/phosphatase"/>
    <property type="match status" value="1"/>
</dbReference>
<dbReference type="GO" id="GO:0003676">
    <property type="term" value="F:nucleic acid binding"/>
    <property type="evidence" value="ECO:0007669"/>
    <property type="project" value="InterPro"/>
</dbReference>
<accession>A0AAN9AS13</accession>
<dbReference type="Pfam" id="PF14529">
    <property type="entry name" value="Exo_endo_phos_2"/>
    <property type="match status" value="1"/>
</dbReference>
<gene>
    <name evidence="4" type="ORF">V1264_009471</name>
</gene>
<dbReference type="PROSITE" id="PS50878">
    <property type="entry name" value="RT_POL"/>
    <property type="match status" value="1"/>
</dbReference>
<dbReference type="Pfam" id="PF00075">
    <property type="entry name" value="RNase_H"/>
    <property type="match status" value="1"/>
</dbReference>
<dbReference type="Gene3D" id="3.30.420.10">
    <property type="entry name" value="Ribonuclease H-like superfamily/Ribonuclease H"/>
    <property type="match status" value="1"/>
</dbReference>
<dbReference type="InterPro" id="IPR012337">
    <property type="entry name" value="RNaseH-like_sf"/>
</dbReference>
<dbReference type="PANTHER" id="PTHR36688">
    <property type="entry name" value="ENDO/EXONUCLEASE/PHOSPHATASE DOMAIN-CONTAINING PROTEIN"/>
    <property type="match status" value="1"/>
</dbReference>
<dbReference type="InterPro" id="IPR000477">
    <property type="entry name" value="RT_dom"/>
</dbReference>
<dbReference type="InterPro" id="IPR052560">
    <property type="entry name" value="RdDP_mobile_element"/>
</dbReference>
<feature type="region of interest" description="Disordered" evidence="1">
    <location>
        <begin position="1"/>
        <end position="60"/>
    </location>
</feature>
<protein>
    <submittedName>
        <fullName evidence="4">Uncharacterized protein</fullName>
    </submittedName>
</protein>
<dbReference type="InterPro" id="IPR002156">
    <property type="entry name" value="RNaseH_domain"/>
</dbReference>
<dbReference type="CDD" id="cd01650">
    <property type="entry name" value="RT_nLTR_like"/>
    <property type="match status" value="1"/>
</dbReference>
<dbReference type="InterPro" id="IPR043502">
    <property type="entry name" value="DNA/RNA_pol_sf"/>
</dbReference>
<evidence type="ECO:0000313" key="4">
    <source>
        <dbReference type="EMBL" id="KAK7091840.1"/>
    </source>
</evidence>
<organism evidence="4 5">
    <name type="scientific">Littorina saxatilis</name>
    <dbReference type="NCBI Taxonomy" id="31220"/>
    <lineage>
        <taxon>Eukaryota</taxon>
        <taxon>Metazoa</taxon>
        <taxon>Spiralia</taxon>
        <taxon>Lophotrochozoa</taxon>
        <taxon>Mollusca</taxon>
        <taxon>Gastropoda</taxon>
        <taxon>Caenogastropoda</taxon>
        <taxon>Littorinimorpha</taxon>
        <taxon>Littorinoidea</taxon>
        <taxon>Littorinidae</taxon>
        <taxon>Littorina</taxon>
    </lineage>
</organism>